<evidence type="ECO:0000313" key="3">
    <source>
        <dbReference type="EMBL" id="MBD8869044.1"/>
    </source>
</evidence>
<dbReference type="InterPro" id="IPR020568">
    <property type="entry name" value="Ribosomal_Su5_D2-typ_SF"/>
</dbReference>
<dbReference type="Gene3D" id="3.30.230.10">
    <property type="match status" value="1"/>
</dbReference>
<proteinExistence type="inferred from homology"/>
<comment type="caution">
    <text evidence="3">The sequence shown here is derived from an EMBL/GenBank/DDBJ whole genome shotgun (WGS) entry which is preliminary data.</text>
</comment>
<evidence type="ECO:0000313" key="4">
    <source>
        <dbReference type="Proteomes" id="UP000616839"/>
    </source>
</evidence>
<dbReference type="NCBIfam" id="TIGR00368">
    <property type="entry name" value="YifB family Mg chelatase-like AAA ATPase"/>
    <property type="match status" value="1"/>
</dbReference>
<organism evidence="3 4">
    <name type="scientific">Nocardioides donggukensis</name>
    <dbReference type="NCBI Taxonomy" id="2774019"/>
    <lineage>
        <taxon>Bacteria</taxon>
        <taxon>Bacillati</taxon>
        <taxon>Actinomycetota</taxon>
        <taxon>Actinomycetes</taxon>
        <taxon>Propionibacteriales</taxon>
        <taxon>Nocardioidaceae</taxon>
        <taxon>Nocardioides</taxon>
    </lineage>
</organism>
<reference evidence="3" key="1">
    <citation type="submission" date="2020-09" db="EMBL/GenBank/DDBJ databases">
        <title>Nocardioides sp. strain MJB4 16S ribosomal RNA gene Genome sequencing and assembly.</title>
        <authorList>
            <person name="Kim I."/>
        </authorList>
    </citation>
    <scope>NUCLEOTIDE SEQUENCE</scope>
    <source>
        <strain evidence="3">MJB4</strain>
    </source>
</reference>
<dbReference type="InterPro" id="IPR014721">
    <property type="entry name" value="Ribsml_uS5_D2-typ_fold_subgr"/>
</dbReference>
<dbReference type="SMART" id="SM00382">
    <property type="entry name" value="AAA"/>
    <property type="match status" value="1"/>
</dbReference>
<dbReference type="PANTHER" id="PTHR32039:SF7">
    <property type="entry name" value="COMPETENCE PROTEIN COMM"/>
    <property type="match status" value="1"/>
</dbReference>
<accession>A0A927K2U0</accession>
<dbReference type="InterPro" id="IPR003593">
    <property type="entry name" value="AAA+_ATPase"/>
</dbReference>
<dbReference type="Gene3D" id="3.40.50.300">
    <property type="entry name" value="P-loop containing nucleotide triphosphate hydrolases"/>
    <property type="match status" value="1"/>
</dbReference>
<dbReference type="Pfam" id="PF13541">
    <property type="entry name" value="ChlI"/>
    <property type="match status" value="1"/>
</dbReference>
<dbReference type="RefSeq" id="WP_192141164.1">
    <property type="nucleotide sequence ID" value="NZ_JACYXZ010000001.1"/>
</dbReference>
<dbReference type="Pfam" id="PF01078">
    <property type="entry name" value="Mg_chelatase"/>
    <property type="match status" value="1"/>
</dbReference>
<protein>
    <submittedName>
        <fullName evidence="3">YifB family Mg chelatase-like AAA ATPase</fullName>
    </submittedName>
</protein>
<dbReference type="InterPro" id="IPR025158">
    <property type="entry name" value="Mg_chelat-rel_C"/>
</dbReference>
<dbReference type="AlphaFoldDB" id="A0A927K2U0"/>
<dbReference type="GO" id="GO:0005524">
    <property type="term" value="F:ATP binding"/>
    <property type="evidence" value="ECO:0007669"/>
    <property type="project" value="InterPro"/>
</dbReference>
<dbReference type="PANTHER" id="PTHR32039">
    <property type="entry name" value="MAGNESIUM-CHELATASE SUBUNIT CHLI"/>
    <property type="match status" value="1"/>
</dbReference>
<dbReference type="Pfam" id="PF13335">
    <property type="entry name" value="Mg_chelatase_C"/>
    <property type="match status" value="1"/>
</dbReference>
<dbReference type="Proteomes" id="UP000616839">
    <property type="component" value="Unassembled WGS sequence"/>
</dbReference>
<dbReference type="InterPro" id="IPR004482">
    <property type="entry name" value="Mg_chelat-rel"/>
</dbReference>
<dbReference type="SUPFAM" id="SSF54211">
    <property type="entry name" value="Ribosomal protein S5 domain 2-like"/>
    <property type="match status" value="1"/>
</dbReference>
<name>A0A927K2U0_9ACTN</name>
<keyword evidence="4" id="KW-1185">Reference proteome</keyword>
<comment type="similarity">
    <text evidence="1">Belongs to the Mg-chelatase subunits D/I family. ComM subfamily.</text>
</comment>
<evidence type="ECO:0000256" key="1">
    <source>
        <dbReference type="ARBA" id="ARBA00006354"/>
    </source>
</evidence>
<gene>
    <name evidence="3" type="ORF">IE331_05360</name>
</gene>
<dbReference type="SUPFAM" id="SSF52540">
    <property type="entry name" value="P-loop containing nucleoside triphosphate hydrolases"/>
    <property type="match status" value="1"/>
</dbReference>
<evidence type="ECO:0000259" key="2">
    <source>
        <dbReference type="SMART" id="SM00382"/>
    </source>
</evidence>
<dbReference type="InterPro" id="IPR045006">
    <property type="entry name" value="CHLI-like"/>
</dbReference>
<sequence>MPVATTRTITLQGAVGHLVDVEVDVSQGVVATSLVGRPDAAINESRDRCRTAVTNSSLEWPATRRVTILLSPADLPKRGPHFDLAIATGVLAASGQVPRPALAGTVLIGELTLEGRLRTVPGVLPMAMAAAARGITRVLVPEPQLPEAALVPGLTVLGLRSLSQVVAVLRGEEVPEAPPVASAPSTGLLSWRGQDRLCDLDLSDLLGMLDPRYAAEVAVAGGHHLLLSGPKGAGKTSLAERLPGLLPDLSTEEALELTAIHSLAGTLDGDAGLLVRPPFFAPHHTSTRASLLGGGTGRVRPGELSRAHTGVLLLDEFPLFASDILEALRQPLESGEVTIARGEETATYPARAMIVLACNPCPCGDYTPDPIGNQCVCPEVRRRDYRRRLTGPVVDRIDITRHVRPVPVHEAGDPLARPEPTAVVRRRVEAARDRQRTRFAGRPWRLNAHVPAAALREEWPLTPAAAADLDRQMASGRLTRRGLTRVHRLAWTVADLAGIDRPGQAETDVALRLRSGDPLLLSTLRPAGSHG</sequence>
<dbReference type="EMBL" id="JACYXZ010000001">
    <property type="protein sequence ID" value="MBD8869044.1"/>
    <property type="molecule type" value="Genomic_DNA"/>
</dbReference>
<feature type="domain" description="AAA+ ATPase" evidence="2">
    <location>
        <begin position="221"/>
        <end position="386"/>
    </location>
</feature>
<dbReference type="InterPro" id="IPR027417">
    <property type="entry name" value="P-loop_NTPase"/>
</dbReference>
<dbReference type="InterPro" id="IPR000523">
    <property type="entry name" value="Mg_chelatse_chII-like_cat_dom"/>
</dbReference>